<dbReference type="GeneID" id="16796709"/>
<dbReference type="RefSeq" id="YP_008241037.1">
    <property type="nucleotide sequence ID" value="NC_021791.1"/>
</dbReference>
<accession>R9ZXP1</accession>
<dbReference type="EMBL" id="KC821613">
    <property type="protein sequence ID" value="AGO48024.1"/>
    <property type="molecule type" value="Genomic_DNA"/>
</dbReference>
<organism evidence="1 2">
    <name type="scientific">Cellulophaga phage phi12:1</name>
    <dbReference type="NCBI Taxonomy" id="1327976"/>
    <lineage>
        <taxon>Viruses</taxon>
        <taxon>Duplodnaviria</taxon>
        <taxon>Heunggongvirae</taxon>
        <taxon>Uroviricota</taxon>
        <taxon>Caudoviricetes</taxon>
        <taxon>Helsingorvirus</taxon>
        <taxon>Helsingorvirus Cba121</taxon>
    </lineage>
</organism>
<reference evidence="2" key="2">
    <citation type="submission" date="2013-03" db="EMBL/GenBank/DDBJ databases">
        <title>The Cellulophaga phages: a novel, diverse, and globally ubiquitous model system.</title>
        <authorList>
            <person name="Holmfeldt K."/>
            <person name="Solonenko N."/>
            <person name="Shah M."/>
            <person name="Corrier K."/>
            <person name="Riemann L."/>
            <person name="VerBerkmoes N.C."/>
            <person name="Sullivan M.B."/>
        </authorList>
    </citation>
    <scope>NUCLEOTIDE SEQUENCE [LARGE SCALE GENOMIC DNA]</scope>
</reference>
<evidence type="ECO:0000313" key="1">
    <source>
        <dbReference type="EMBL" id="AGO48024.1"/>
    </source>
</evidence>
<keyword evidence="2" id="KW-1185">Reference proteome</keyword>
<reference evidence="1 2" key="1">
    <citation type="journal article" date="2013" name="Proc. Natl. Acad. Sci. U.S.A.">
        <title>Twelve previously unknown phage genera are ubiquitous in global oceans.</title>
        <authorList>
            <person name="Holmfeldt K."/>
            <person name="Solonenko N."/>
            <person name="Shah M."/>
            <person name="Corrier K."/>
            <person name="Riemann L."/>
            <person name="Verberkmoes N.C."/>
            <person name="Sullivan M.B."/>
        </authorList>
    </citation>
    <scope>NUCLEOTIDE SEQUENCE [LARGE SCALE GENOMIC DNA]</scope>
    <source>
        <strain evidence="1">Phi12:1</strain>
    </source>
</reference>
<evidence type="ECO:0000313" key="2">
    <source>
        <dbReference type="Proteomes" id="UP000014714"/>
    </source>
</evidence>
<sequence length="901" mass="101224">MAYIEKYYHNYCDSFGTACKVSILERDYEGSAIELEAQFPPFKKTYDSDSDFKFEPIRSTSGEFNIVFGTGNGIDLSDIETADERQYKMIHYVDGSVDWIGYVVPDGFSHELRGGIYFGSLIATDGLKQLQSLPFVDISGDNYGLQDLTYNNGYEFPFSLVLTEILRKLDLDLNTWTAVDVYEKNMTQLGNSRDSDPLSQAYVNVKTYINDTTRKDIPYWADAQEAMNCFEVLNNMCTLFGARVSQNKGVWTFKRVNIDANYGSGDTQRYWRKYNTLSVYLGREAINDTVNIPCSDIDEVLIGTDHQISISDVYAAYRMNYKFQLVREGDTPLNLLTNGNFSVFNNTSPFAAPQDWFLWSEGTRWVPRISPVTLSPTDAGGITTAVEFGTLTPGLSTNNTDPVGQVWASLRYYENKSVNEGDALYFTAWAKFGFNNATNPENVYAPFLRCVIVGASGKKYYLANNLSDEPLKWINNDDFDTAKDDLFFVLLYGFAVGAPESSDISSEFGVYGWKEFALTLPEIPEDGLLTFDVHGLAKFEGKATNSFAKIKLNEQKSNKFIYWYPVREGNYDNGVGRLQITGLSLGTIPDPNENAEAQDYVYYNQNKNYSLEVDPVEVLNGDILDQNHVSRIIVPSNTTGNKNFWDTIDNKYGGASLGLITVKSIMNLYFKPFQLLEGDLKSQFGNADTVYTFEAIPGKSFCLLRGTFIQKNNYIEGATFFEITSEDIPAGGTEGGNSLDAEYVLTGRKRCQKVDNLNTGLAEVELDDVNINSETYGQTIWETSAVLGLTLCPIGEPDKYYWGTDSAVYDSSTFDSVGFYEEDGGDEVSCEFTNPGGEYVYFLHLASLGLVESIETEAQDEIISDFQYLTDVTINSYLYRVLRQNYVTSVFNDIQITFKFS</sequence>
<dbReference type="KEGG" id="vg:16796709"/>
<proteinExistence type="predicted"/>
<dbReference type="Proteomes" id="UP000014714">
    <property type="component" value="Segment"/>
</dbReference>
<dbReference type="OrthoDB" id="743at10239"/>
<name>R9ZXP1_9CAUD</name>
<gene>
    <name evidence="1" type="ORF">Phi12:1_gp58</name>
</gene>
<protein>
    <submittedName>
        <fullName evidence="1">Structural protein</fullName>
    </submittedName>
</protein>